<dbReference type="GO" id="GO:0009888">
    <property type="term" value="P:tissue development"/>
    <property type="evidence" value="ECO:0007669"/>
    <property type="project" value="UniProtKB-ARBA"/>
</dbReference>
<dbReference type="InterPro" id="IPR050964">
    <property type="entry name" value="Striated_Muscle_Regulatory"/>
</dbReference>
<evidence type="ECO:0000256" key="6">
    <source>
        <dbReference type="ARBA" id="ARBA00022443"/>
    </source>
</evidence>
<evidence type="ECO:0000256" key="5">
    <source>
        <dbReference type="ARBA" id="ARBA00012513"/>
    </source>
</evidence>
<dbReference type="PANTHER" id="PTHR13817:SF151">
    <property type="entry name" value="TITIN"/>
    <property type="match status" value="1"/>
</dbReference>
<comment type="cofactor">
    <cofactor evidence="1">
        <name>Mg(2+)</name>
        <dbReference type="ChEBI" id="CHEBI:18420"/>
    </cofactor>
</comment>
<dbReference type="SUPFAM" id="SSF50044">
    <property type="entry name" value="SH3-domain"/>
    <property type="match status" value="1"/>
</dbReference>
<dbReference type="PROSITE" id="PS50002">
    <property type="entry name" value="SH3"/>
    <property type="match status" value="1"/>
</dbReference>
<dbReference type="FunFam" id="2.60.40.10:FF:000147">
    <property type="entry name" value="Myosin light chain kinase"/>
    <property type="match status" value="1"/>
</dbReference>
<dbReference type="Pfam" id="PF07679">
    <property type="entry name" value="I-set"/>
    <property type="match status" value="11"/>
</dbReference>
<dbReference type="InterPro" id="IPR013783">
    <property type="entry name" value="Ig-like_fold"/>
</dbReference>
<dbReference type="GO" id="GO:0051239">
    <property type="term" value="P:regulation of multicellular organismal process"/>
    <property type="evidence" value="ECO:0007669"/>
    <property type="project" value="UniProtKB-ARBA"/>
</dbReference>
<dbReference type="GO" id="GO:0005516">
    <property type="term" value="F:calmodulin binding"/>
    <property type="evidence" value="ECO:0007669"/>
    <property type="project" value="UniProtKB-KW"/>
</dbReference>
<dbReference type="CDD" id="cd11856">
    <property type="entry name" value="SH3_p47phox_like"/>
    <property type="match status" value="1"/>
</dbReference>
<evidence type="ECO:0000256" key="22">
    <source>
        <dbReference type="ARBA" id="ARBA00048679"/>
    </source>
</evidence>
<dbReference type="PROSITE" id="PS50853">
    <property type="entry name" value="FN3"/>
    <property type="match status" value="5"/>
</dbReference>
<evidence type="ECO:0000256" key="25">
    <source>
        <dbReference type="SAM" id="MobiDB-lite"/>
    </source>
</evidence>
<keyword evidence="7" id="KW-0963">Cytoplasm</keyword>
<feature type="domain" description="Fibronectin type-III" evidence="28">
    <location>
        <begin position="1957"/>
        <end position="2053"/>
    </location>
</feature>
<dbReference type="SUPFAM" id="SSF48726">
    <property type="entry name" value="Immunoglobulin"/>
    <property type="match status" value="11"/>
</dbReference>
<name>A0A7R9JNB6_TIMGE</name>
<feature type="domain" description="Ig-like" evidence="27">
    <location>
        <begin position="1336"/>
        <end position="1424"/>
    </location>
</feature>
<dbReference type="GO" id="GO:0030018">
    <property type="term" value="C:Z disc"/>
    <property type="evidence" value="ECO:0007669"/>
    <property type="project" value="UniProtKB-ARBA"/>
</dbReference>
<comment type="similarity">
    <text evidence="4">Belongs to the protein kinase superfamily. CAMK Ser/Thr protein kinase family.</text>
</comment>
<keyword evidence="6 24" id="KW-0728">SH3 domain</keyword>
<evidence type="ECO:0000256" key="17">
    <source>
        <dbReference type="ARBA" id="ARBA00022860"/>
    </source>
</evidence>
<evidence type="ECO:0000256" key="9">
    <source>
        <dbReference type="ARBA" id="ARBA00022679"/>
    </source>
</evidence>
<dbReference type="FunFam" id="2.60.40.10:FF:000107">
    <property type="entry name" value="Myosin, light chain kinase a"/>
    <property type="match status" value="1"/>
</dbReference>
<dbReference type="CDD" id="cd00063">
    <property type="entry name" value="FN3"/>
    <property type="match status" value="5"/>
</dbReference>
<evidence type="ECO:0000256" key="12">
    <source>
        <dbReference type="ARBA" id="ARBA00022741"/>
    </source>
</evidence>
<keyword evidence="12" id="KW-0547">Nucleotide-binding</keyword>
<dbReference type="SMART" id="SM00408">
    <property type="entry name" value="IGc2"/>
    <property type="match status" value="10"/>
</dbReference>
<evidence type="ECO:0000256" key="4">
    <source>
        <dbReference type="ARBA" id="ARBA00006692"/>
    </source>
</evidence>
<evidence type="ECO:0000256" key="13">
    <source>
        <dbReference type="ARBA" id="ARBA00022777"/>
    </source>
</evidence>
<comment type="subcellular location">
    <subcellularLocation>
        <location evidence="3">Cytoplasm</location>
    </subcellularLocation>
    <subcellularLocation>
        <location evidence="2">Nucleus</location>
    </subcellularLocation>
</comment>
<feature type="domain" description="Fibronectin type-III" evidence="28">
    <location>
        <begin position="1721"/>
        <end position="1816"/>
    </location>
</feature>
<dbReference type="GO" id="GO:0005198">
    <property type="term" value="F:structural molecule activity"/>
    <property type="evidence" value="ECO:0007669"/>
    <property type="project" value="UniProtKB-ARBA"/>
</dbReference>
<feature type="domain" description="Ig-like" evidence="27">
    <location>
        <begin position="1624"/>
        <end position="1714"/>
    </location>
</feature>
<dbReference type="FunFam" id="2.60.40.10:FF:000032">
    <property type="entry name" value="palladin isoform X1"/>
    <property type="match status" value="2"/>
</dbReference>
<keyword evidence="14" id="KW-0106">Calcium</keyword>
<dbReference type="GO" id="GO:0009653">
    <property type="term" value="P:anatomical structure morphogenesis"/>
    <property type="evidence" value="ECO:0007669"/>
    <property type="project" value="UniProtKB-ARBA"/>
</dbReference>
<dbReference type="FunFam" id="2.60.40.10:FF:000003">
    <property type="entry name" value="Titin isoform E"/>
    <property type="match status" value="1"/>
</dbReference>
<dbReference type="Gene3D" id="2.30.30.40">
    <property type="entry name" value="SH3 Domains"/>
    <property type="match status" value="1"/>
</dbReference>
<accession>A0A7R9JNB6</accession>
<gene>
    <name evidence="29" type="ORF">TGEB3V08_LOCUS442</name>
</gene>
<keyword evidence="17" id="KW-0112">Calmodulin-binding</keyword>
<evidence type="ECO:0000256" key="3">
    <source>
        <dbReference type="ARBA" id="ARBA00004496"/>
    </source>
</evidence>
<dbReference type="GO" id="GO:0046872">
    <property type="term" value="F:metal ion binding"/>
    <property type="evidence" value="ECO:0007669"/>
    <property type="project" value="UniProtKB-KW"/>
</dbReference>
<dbReference type="Pfam" id="PF00041">
    <property type="entry name" value="fn3"/>
    <property type="match status" value="5"/>
</dbReference>
<dbReference type="EMBL" id="OE839175">
    <property type="protein sequence ID" value="CAD7585996.1"/>
    <property type="molecule type" value="Genomic_DNA"/>
</dbReference>
<dbReference type="FunFam" id="2.60.40.10:FF:000214">
    <property type="entry name" value="titin isoform X1"/>
    <property type="match status" value="1"/>
</dbReference>
<feature type="domain" description="Ig-like" evidence="27">
    <location>
        <begin position="974"/>
        <end position="1059"/>
    </location>
</feature>
<dbReference type="InterPro" id="IPR003598">
    <property type="entry name" value="Ig_sub2"/>
</dbReference>
<feature type="domain" description="Ig-like" evidence="27">
    <location>
        <begin position="1251"/>
        <end position="1328"/>
    </location>
</feature>
<dbReference type="InterPro" id="IPR001452">
    <property type="entry name" value="SH3_domain"/>
</dbReference>
<dbReference type="GO" id="GO:0005634">
    <property type="term" value="C:nucleus"/>
    <property type="evidence" value="ECO:0007669"/>
    <property type="project" value="UniProtKB-SubCell"/>
</dbReference>
<dbReference type="FunFam" id="2.60.40.10:FF:001138">
    <property type="entry name" value="Sallimus, isoform P"/>
    <property type="match status" value="1"/>
</dbReference>
<evidence type="ECO:0000256" key="14">
    <source>
        <dbReference type="ARBA" id="ARBA00022837"/>
    </source>
</evidence>
<dbReference type="InterPro" id="IPR036116">
    <property type="entry name" value="FN3_sf"/>
</dbReference>
<dbReference type="GO" id="GO:0005524">
    <property type="term" value="F:ATP binding"/>
    <property type="evidence" value="ECO:0007669"/>
    <property type="project" value="UniProtKB-KW"/>
</dbReference>
<dbReference type="InterPro" id="IPR036028">
    <property type="entry name" value="SH3-like_dom_sf"/>
</dbReference>
<feature type="domain" description="Ig-like" evidence="27">
    <location>
        <begin position="881"/>
        <end position="970"/>
    </location>
</feature>
<keyword evidence="15" id="KW-0067">ATP-binding</keyword>
<protein>
    <recommendedName>
        <fullName evidence="23">Titin</fullName>
        <ecNumber evidence="5">2.7.11.1</ecNumber>
    </recommendedName>
</protein>
<dbReference type="FunFam" id="2.60.40.10:FF:000050">
    <property type="entry name" value="Titin isoform B"/>
    <property type="match status" value="2"/>
</dbReference>
<feature type="domain" description="Fibronectin type-III" evidence="28">
    <location>
        <begin position="1433"/>
        <end position="1529"/>
    </location>
</feature>
<dbReference type="GO" id="GO:0004674">
    <property type="term" value="F:protein serine/threonine kinase activity"/>
    <property type="evidence" value="ECO:0007669"/>
    <property type="project" value="UniProtKB-KW"/>
</dbReference>
<evidence type="ECO:0000256" key="16">
    <source>
        <dbReference type="ARBA" id="ARBA00022842"/>
    </source>
</evidence>
<feature type="domain" description="Fibronectin type-III" evidence="28">
    <location>
        <begin position="2057"/>
        <end position="2153"/>
    </location>
</feature>
<dbReference type="Pfam" id="PF00018">
    <property type="entry name" value="SH3_1"/>
    <property type="match status" value="1"/>
</dbReference>
<dbReference type="SMART" id="SM00060">
    <property type="entry name" value="FN3"/>
    <property type="match status" value="5"/>
</dbReference>
<feature type="domain" description="Ig-like" evidence="27">
    <location>
        <begin position="787"/>
        <end position="871"/>
    </location>
</feature>
<evidence type="ECO:0000256" key="8">
    <source>
        <dbReference type="ARBA" id="ARBA00022527"/>
    </source>
</evidence>
<feature type="domain" description="Ig-like" evidence="27">
    <location>
        <begin position="1065"/>
        <end position="1149"/>
    </location>
</feature>
<keyword evidence="10" id="KW-0479">Metal-binding</keyword>
<dbReference type="InterPro" id="IPR013098">
    <property type="entry name" value="Ig_I-set"/>
</dbReference>
<dbReference type="InterPro" id="IPR003599">
    <property type="entry name" value="Ig_sub"/>
</dbReference>
<feature type="domain" description="Ig-like" evidence="27">
    <location>
        <begin position="562"/>
        <end position="651"/>
    </location>
</feature>
<dbReference type="GO" id="GO:0007517">
    <property type="term" value="P:muscle organ development"/>
    <property type="evidence" value="ECO:0007669"/>
    <property type="project" value="UniProtKB-ARBA"/>
</dbReference>
<dbReference type="GO" id="GO:0050793">
    <property type="term" value="P:regulation of developmental process"/>
    <property type="evidence" value="ECO:0007669"/>
    <property type="project" value="UniProtKB-ARBA"/>
</dbReference>
<evidence type="ECO:0000256" key="20">
    <source>
        <dbReference type="ARBA" id="ARBA00023319"/>
    </source>
</evidence>
<dbReference type="InterPro" id="IPR003961">
    <property type="entry name" value="FN3_dom"/>
</dbReference>
<comment type="catalytic activity">
    <reaction evidence="22">
        <text>L-seryl-[protein] + ATP = O-phospho-L-seryl-[protein] + ADP + H(+)</text>
        <dbReference type="Rhea" id="RHEA:17989"/>
        <dbReference type="Rhea" id="RHEA-COMP:9863"/>
        <dbReference type="Rhea" id="RHEA-COMP:11604"/>
        <dbReference type="ChEBI" id="CHEBI:15378"/>
        <dbReference type="ChEBI" id="CHEBI:29999"/>
        <dbReference type="ChEBI" id="CHEBI:30616"/>
        <dbReference type="ChEBI" id="CHEBI:83421"/>
        <dbReference type="ChEBI" id="CHEBI:456216"/>
        <dbReference type="EC" id="2.7.11.1"/>
    </reaction>
</comment>
<dbReference type="SMART" id="SM00409">
    <property type="entry name" value="IG"/>
    <property type="match status" value="11"/>
</dbReference>
<dbReference type="GO" id="GO:0030154">
    <property type="term" value="P:cell differentiation"/>
    <property type="evidence" value="ECO:0007669"/>
    <property type="project" value="UniProtKB-ARBA"/>
</dbReference>
<dbReference type="FunFam" id="2.60.40.10:FF:000056">
    <property type="entry name" value="twitchin isoform X4"/>
    <property type="match status" value="2"/>
</dbReference>
<keyword evidence="18" id="KW-1015">Disulfide bond</keyword>
<evidence type="ECO:0000313" key="29">
    <source>
        <dbReference type="EMBL" id="CAD7585996.1"/>
    </source>
</evidence>
<dbReference type="InterPro" id="IPR007110">
    <property type="entry name" value="Ig-like_dom"/>
</dbReference>
<evidence type="ECO:0000256" key="24">
    <source>
        <dbReference type="PROSITE-ProRule" id="PRU00192"/>
    </source>
</evidence>
<dbReference type="PROSITE" id="PS50835">
    <property type="entry name" value="IG_LIKE"/>
    <property type="match status" value="11"/>
</dbReference>
<evidence type="ECO:0000256" key="7">
    <source>
        <dbReference type="ARBA" id="ARBA00022490"/>
    </source>
</evidence>
<feature type="domain" description="Ig-like" evidence="27">
    <location>
        <begin position="1533"/>
        <end position="1619"/>
    </location>
</feature>
<evidence type="ECO:0000256" key="11">
    <source>
        <dbReference type="ARBA" id="ARBA00022737"/>
    </source>
</evidence>
<evidence type="ECO:0000256" key="23">
    <source>
        <dbReference type="ARBA" id="ARBA00073138"/>
    </source>
</evidence>
<keyword evidence="8" id="KW-0723">Serine/threonine-protein kinase</keyword>
<dbReference type="FunFam" id="2.60.40.10:FF:000031">
    <property type="entry name" value="Myosin-binding protein C, slow type"/>
    <property type="match status" value="2"/>
</dbReference>
<keyword evidence="19" id="KW-0539">Nucleus</keyword>
<keyword evidence="9" id="KW-0808">Transferase</keyword>
<evidence type="ECO:0000259" key="27">
    <source>
        <dbReference type="PROSITE" id="PS50835"/>
    </source>
</evidence>
<evidence type="ECO:0000256" key="15">
    <source>
        <dbReference type="ARBA" id="ARBA00022840"/>
    </source>
</evidence>
<dbReference type="InterPro" id="IPR036179">
    <property type="entry name" value="Ig-like_dom_sf"/>
</dbReference>
<comment type="catalytic activity">
    <reaction evidence="21">
        <text>L-threonyl-[protein] + ATP = O-phospho-L-threonyl-[protein] + ADP + H(+)</text>
        <dbReference type="Rhea" id="RHEA:46608"/>
        <dbReference type="Rhea" id="RHEA-COMP:11060"/>
        <dbReference type="Rhea" id="RHEA-COMP:11605"/>
        <dbReference type="ChEBI" id="CHEBI:15378"/>
        <dbReference type="ChEBI" id="CHEBI:30013"/>
        <dbReference type="ChEBI" id="CHEBI:30616"/>
        <dbReference type="ChEBI" id="CHEBI:61977"/>
        <dbReference type="ChEBI" id="CHEBI:456216"/>
        <dbReference type="EC" id="2.7.11.1"/>
    </reaction>
</comment>
<feature type="domain" description="Fibronectin type-III" evidence="28">
    <location>
        <begin position="1822"/>
        <end position="1918"/>
    </location>
</feature>
<feature type="region of interest" description="Disordered" evidence="25">
    <location>
        <begin position="357"/>
        <end position="382"/>
    </location>
</feature>
<proteinExistence type="inferred from homology"/>
<evidence type="ECO:0000256" key="19">
    <source>
        <dbReference type="ARBA" id="ARBA00023242"/>
    </source>
</evidence>
<sequence>MPKQRKSVVEEVAEEITIKKIVPEKPEDEVTQEIKLKKPKPRKSVVEEVAEEITIKKIVPEKPEDEEVTEELKKPKPKKSVVEEVAEEITIKKIVPEKPEDEEVTQEIKLKKPKPKKSVVEEVAEEITIKKIVPEKPEDEEVTQEIKLKKPKPKKSVVEEVAEEITIKKSVPEKPEDETSEELTIKKTIKKTKVPQVEDVSEEVTIRKEKPVESEDVAEEFTIKKKAPMRKLSFEETSEEITLKKLKPAKKKMPEVKEFTEVQTVTIIPKTIKTKEDIDQEFKIQLHTYEEEDITMSGKVRLKKERPKTFAEETSEETVRILQEVEDDGPAQVEIIEEPEEEEEEVMEQVVGLKRRPKYQVEEPEDEEETIKLAGPRRPSEEFETDFKVQLRRKQEVRRTSYTVEDIEEEFQIGLKKKKPAPESVVYEEDSLALKLKPKRKPSKTLQQEEVSLSITKETEVFREEVQEVQEGDVLFSVTSYDAEIEDAIDLVEGERVYVLETHNTEWWYVKKHLTEEKGWAPVQLLLDENSYMLYVQKKLHEKIDKLPVFEKPPPDEKSAAPRFVEKLQPKHAPDGTTVQFECQVEGNPRPLITWFRQTAIILPSQDFQMYYDEDNVATLIIKEVFPEDAGLFTCVAKNSSGFASSTTELAVEAPLSDHGSDATVLSRKSLSRESSLADILEGIPPTFSRKPKARCVDEGTDVELECRLVAVPEPDITWYQSGEELTTGKNVTVITESDMHMYTSIVRISKVKRTQEGKYEVVARNREGEASVQITLKVRTGEKEPPQILEPLKSVIVREGDSVRLSTLIVGNPSPKITWLKDGKPLKVPTKTEGDTHTVILLHPVPGDTAEYTVTAKNEVGTAKTTATVIVEELQSLEPPMFVERFQEEKVPEKGTVRLVAKVTGNPIPEIAWLRNNEPLEPSETVTQTYDGENIVLEIKGVDSEVDAGDYKCVASNPVGKASHGARVTVDVDKVKFTKKLQPRIEVDDKSLLSLECETSHTVSTKWYHNNKELSGMDHRIVIQEGRTHRLVIKRTTPLDAGKYCCTVKNQSTESIVSVSESKPEFVRKLQDFEVKERECAILEVEISSEIADVTWHKDGEQLKEDGEKVVFEKQGNVRKLLLRGTSVHDEGEYTCALEDQECTAEVTVVELPPEIITKMQDLTVAKGEKATFEIELTKGDALVRWFKDKKELQFSEHVQLSIDGKRQKLKVYNSELEDTGEYSCQVGEQTSTAKLTVEEPVVDFITRLPDVTLIPLHADATFTIELSRPNVEVKWLKKGKELKPSDRHIITEDGTVRKLIIKKVTLDDQTDYSCVAINVKTSSKLKVEIIETAPKINIEALQKVYKVNKGDDVNISVKYSSTPSPTDEWSVNGKVVKKSKRIIPALTEESASLTIKKVEDTDVGTYTIRLKNNCGEASAELTLIIMEAPSQPGSPEVIEVTDITITLHWKTPESDGNSPITNYILEYHDREDVFTWVKVSERILETTHKVTNLEHNMEYMFRVTAVNDVGPSPPSHPTRYHKITSPVSMEPPTIQEPLKGVVCGLKKSITLSCVVGGVPQPEIKWLRDGRTFKNKYMTYENRVAKYTITETTETTSGTYTCQATNDAGYAETTATVKIQEPPKIEVDEGVSTQKLRVTNQWKVEVKFTGYPKPTVKWTKGGKELPSTKHCSVYIDESSSTVAIYSLKKEDTGIYNITAQNEAGSASYEFNLRVIDKPSKPEGPIVVKDIRKDTVTIEWKPPADDGGLELSKYSVEKCELEKMVWMKVADVEKDVSSYCVQKLREDAEYMFRVIAENPVGSSEALESDTVTIRSKYDRPSPPRGPLDVSGMTDTSFTITWQPPETDGGSPILEYIVERREVNKKAWQKVGSTTVDVTHIEVSSLKVNISYHLRVTARNDVGPSVPYAPEEPITAGKRIKLLASDPEVPRSIPSTSRFFCEAESLERGQTQPRAPSSPTNLTVVDVTSKSVTIQWGPPTSTGGTELTGYIVEKRQSSSNKWTKVVTLEPSVTQHCIANLKEKSEWFFRVSAENSIGLSPPASTELVSLKTHATVPSPPTAPLEIRSIGPNSIIIEWGIPESDGGAPLEGYTIAIRDIRKTMWMEVGRVKVGVQKLTIKDLQENHEYLIRIYARNEVGASEALESEEPFKVLRPTDMEQQEVEKMDTTAPTLSFSTETTTSWMREAGMDADIHSYARGCLLRRDEYFFRIWYYARQLFK</sequence>
<dbReference type="SUPFAM" id="SSF49265">
    <property type="entry name" value="Fibronectin type III"/>
    <property type="match status" value="3"/>
</dbReference>
<evidence type="ECO:0000256" key="1">
    <source>
        <dbReference type="ARBA" id="ARBA00001946"/>
    </source>
</evidence>
<evidence type="ECO:0000256" key="2">
    <source>
        <dbReference type="ARBA" id="ARBA00004123"/>
    </source>
</evidence>
<reference evidence="29" key="1">
    <citation type="submission" date="2020-11" db="EMBL/GenBank/DDBJ databases">
        <authorList>
            <person name="Tran Van P."/>
        </authorList>
    </citation>
    <scope>NUCLEOTIDE SEQUENCE</scope>
</reference>
<evidence type="ECO:0000259" key="26">
    <source>
        <dbReference type="PROSITE" id="PS50002"/>
    </source>
</evidence>
<evidence type="ECO:0000259" key="28">
    <source>
        <dbReference type="PROSITE" id="PS50853"/>
    </source>
</evidence>
<dbReference type="PANTHER" id="PTHR13817">
    <property type="entry name" value="TITIN"/>
    <property type="match status" value="1"/>
</dbReference>
<keyword evidence="11" id="KW-0677">Repeat</keyword>
<feature type="domain" description="Ig-like" evidence="27">
    <location>
        <begin position="1155"/>
        <end position="1238"/>
    </location>
</feature>
<feature type="domain" description="Ig-like" evidence="27">
    <location>
        <begin position="686"/>
        <end position="778"/>
    </location>
</feature>
<feature type="domain" description="SH3" evidence="26">
    <location>
        <begin position="467"/>
        <end position="531"/>
    </location>
</feature>
<keyword evidence="13" id="KW-0418">Kinase</keyword>
<dbReference type="EC" id="2.7.11.1" evidence="5"/>
<dbReference type="Gene3D" id="2.60.40.10">
    <property type="entry name" value="Immunoglobulins"/>
    <property type="match status" value="16"/>
</dbReference>
<keyword evidence="20" id="KW-0393">Immunoglobulin domain</keyword>
<evidence type="ECO:0000256" key="21">
    <source>
        <dbReference type="ARBA" id="ARBA00047899"/>
    </source>
</evidence>
<keyword evidence="16" id="KW-0460">Magnesium</keyword>
<evidence type="ECO:0000256" key="18">
    <source>
        <dbReference type="ARBA" id="ARBA00023157"/>
    </source>
</evidence>
<organism evidence="29">
    <name type="scientific">Timema genevievae</name>
    <name type="common">Walking stick</name>
    <dbReference type="NCBI Taxonomy" id="629358"/>
    <lineage>
        <taxon>Eukaryota</taxon>
        <taxon>Metazoa</taxon>
        <taxon>Ecdysozoa</taxon>
        <taxon>Arthropoda</taxon>
        <taxon>Hexapoda</taxon>
        <taxon>Insecta</taxon>
        <taxon>Pterygota</taxon>
        <taxon>Neoptera</taxon>
        <taxon>Polyneoptera</taxon>
        <taxon>Phasmatodea</taxon>
        <taxon>Timematodea</taxon>
        <taxon>Timematoidea</taxon>
        <taxon>Timematidae</taxon>
        <taxon>Timema</taxon>
    </lineage>
</organism>
<evidence type="ECO:0000256" key="10">
    <source>
        <dbReference type="ARBA" id="ARBA00022723"/>
    </source>
</evidence>